<protein>
    <submittedName>
        <fullName evidence="2">NUDIX domain-containing protein</fullName>
    </submittedName>
</protein>
<evidence type="ECO:0000313" key="2">
    <source>
        <dbReference type="EMBL" id="WTY39684.1"/>
    </source>
</evidence>
<dbReference type="EMBL" id="CP109527">
    <property type="protein sequence ID" value="WTY39684.1"/>
    <property type="molecule type" value="Genomic_DNA"/>
</dbReference>
<dbReference type="SUPFAM" id="SSF55811">
    <property type="entry name" value="Nudix"/>
    <property type="match status" value="1"/>
</dbReference>
<reference evidence="2 3" key="1">
    <citation type="submission" date="2022-10" db="EMBL/GenBank/DDBJ databases">
        <title>The complete genomes of actinobacterial strains from the NBC collection.</title>
        <authorList>
            <person name="Joergensen T.S."/>
            <person name="Alvarez Arevalo M."/>
            <person name="Sterndorff E.B."/>
            <person name="Faurdal D."/>
            <person name="Vuksanovic O."/>
            <person name="Mourched A.-S."/>
            <person name="Charusanti P."/>
            <person name="Shaw S."/>
            <person name="Blin K."/>
            <person name="Weber T."/>
        </authorList>
    </citation>
    <scope>NUCLEOTIDE SEQUENCE [LARGE SCALE GENOMIC DNA]</scope>
    <source>
        <strain evidence="2 3">NBC_01413</strain>
    </source>
</reference>
<dbReference type="InterPro" id="IPR015797">
    <property type="entry name" value="NUDIX_hydrolase-like_dom_sf"/>
</dbReference>
<feature type="domain" description="Nudix hydrolase" evidence="1">
    <location>
        <begin position="11"/>
        <end position="65"/>
    </location>
</feature>
<organism evidence="2 3">
    <name type="scientific">Nocardia salmonicida</name>
    <dbReference type="NCBI Taxonomy" id="53431"/>
    <lineage>
        <taxon>Bacteria</taxon>
        <taxon>Bacillati</taxon>
        <taxon>Actinomycetota</taxon>
        <taxon>Actinomycetes</taxon>
        <taxon>Mycobacteriales</taxon>
        <taxon>Nocardiaceae</taxon>
        <taxon>Nocardia</taxon>
    </lineage>
</organism>
<gene>
    <name evidence="2" type="ORF">OG308_19915</name>
</gene>
<dbReference type="Gene3D" id="3.90.79.10">
    <property type="entry name" value="Nucleoside Triphosphate Pyrophosphohydrolase"/>
    <property type="match status" value="1"/>
</dbReference>
<evidence type="ECO:0000259" key="1">
    <source>
        <dbReference type="Pfam" id="PF00293"/>
    </source>
</evidence>
<accession>A0ABZ1NI27</accession>
<name>A0ABZ1NI27_9NOCA</name>
<evidence type="ECO:0000313" key="3">
    <source>
        <dbReference type="Proteomes" id="UP001621418"/>
    </source>
</evidence>
<dbReference type="Pfam" id="PF00293">
    <property type="entry name" value="NUDIX"/>
    <property type="match status" value="1"/>
</dbReference>
<dbReference type="Proteomes" id="UP001621418">
    <property type="component" value="Chromosome"/>
</dbReference>
<dbReference type="InterPro" id="IPR000086">
    <property type="entry name" value="NUDIX_hydrolase_dom"/>
</dbReference>
<sequence length="128" mass="13687">MTTEVDLRGGVFDDHGRILLIRDRSDERSTLPGGWCDVSAPPSLAVEREVEEESEMVRASRIVRCARDPVANYGVGVLGLDWITAIAVASNANDVRCQARISGASVIYSPEGSGCRSASHSPAAGYRP</sequence>
<keyword evidence="3" id="KW-1185">Reference proteome</keyword>
<proteinExistence type="predicted"/>